<feature type="domain" description="RNA polymerase sigma-70 region 2" evidence="8">
    <location>
        <begin position="36"/>
        <end position="99"/>
    </location>
</feature>
<evidence type="ECO:0000259" key="8">
    <source>
        <dbReference type="Pfam" id="PF04542"/>
    </source>
</evidence>
<evidence type="ECO:0000256" key="1">
    <source>
        <dbReference type="ARBA" id="ARBA00010641"/>
    </source>
</evidence>
<dbReference type="InterPro" id="IPR007627">
    <property type="entry name" value="RNA_pol_sigma70_r2"/>
</dbReference>
<sequence>MGPVAATEEQPGTTAAAAEETEAERSARFERDALGYLDQLYSAALRMTRNPADAEDLLQETFAKAFASFHQFREGTNLKAWLYRILTNTFINSYRKKQREPQRTGADEIEDWQLARAESHMSTGLRSAEAQALDHLPDSDVKEALQAIPEEFRIAVYLADVEGFAYKEIADIMGTPIGTVMSRLHRGRRQLRSLLEDYARDRGLVPAGSGAGDDTKGADS</sequence>
<organism evidence="10 11">
    <name type="scientific">Streptacidiphilus monticola</name>
    <dbReference type="NCBI Taxonomy" id="2161674"/>
    <lineage>
        <taxon>Bacteria</taxon>
        <taxon>Bacillati</taxon>
        <taxon>Actinomycetota</taxon>
        <taxon>Actinomycetes</taxon>
        <taxon>Kitasatosporales</taxon>
        <taxon>Streptomycetaceae</taxon>
        <taxon>Streptacidiphilus</taxon>
    </lineage>
</organism>
<keyword evidence="4 6" id="KW-0238">DNA-binding</keyword>
<dbReference type="InterPro" id="IPR013325">
    <property type="entry name" value="RNA_pol_sigma_r2"/>
</dbReference>
<dbReference type="SUPFAM" id="SSF88946">
    <property type="entry name" value="Sigma2 domain of RNA polymerase sigma factors"/>
    <property type="match status" value="1"/>
</dbReference>
<dbReference type="Gene3D" id="1.10.1740.10">
    <property type="match status" value="1"/>
</dbReference>
<evidence type="ECO:0000256" key="2">
    <source>
        <dbReference type="ARBA" id="ARBA00023015"/>
    </source>
</evidence>
<feature type="compositionally biased region" description="Low complexity" evidence="7">
    <location>
        <begin position="1"/>
        <end position="18"/>
    </location>
</feature>
<feature type="region of interest" description="Disordered" evidence="7">
    <location>
        <begin position="1"/>
        <end position="24"/>
    </location>
</feature>
<dbReference type="Pfam" id="PF04542">
    <property type="entry name" value="Sigma70_r2"/>
    <property type="match status" value="1"/>
</dbReference>
<evidence type="ECO:0000313" key="10">
    <source>
        <dbReference type="EMBL" id="MFC5908281.1"/>
    </source>
</evidence>
<accession>A0ABW1G0S2</accession>
<dbReference type="NCBIfam" id="TIGR02937">
    <property type="entry name" value="sigma70-ECF"/>
    <property type="match status" value="1"/>
</dbReference>
<dbReference type="RefSeq" id="WP_380583314.1">
    <property type="nucleotide sequence ID" value="NZ_JBHSQJ010000054.1"/>
</dbReference>
<keyword evidence="2 6" id="KW-0805">Transcription regulation</keyword>
<evidence type="ECO:0000256" key="5">
    <source>
        <dbReference type="ARBA" id="ARBA00023163"/>
    </source>
</evidence>
<dbReference type="InterPro" id="IPR013324">
    <property type="entry name" value="RNA_pol_sigma_r3/r4-like"/>
</dbReference>
<dbReference type="Pfam" id="PF08281">
    <property type="entry name" value="Sigma70_r4_2"/>
    <property type="match status" value="1"/>
</dbReference>
<evidence type="ECO:0000256" key="6">
    <source>
        <dbReference type="RuleBase" id="RU000716"/>
    </source>
</evidence>
<gene>
    <name evidence="10" type="ORF">ACFP3V_13805</name>
</gene>
<keyword evidence="5 6" id="KW-0804">Transcription</keyword>
<evidence type="ECO:0000259" key="9">
    <source>
        <dbReference type="Pfam" id="PF08281"/>
    </source>
</evidence>
<dbReference type="InterPro" id="IPR014293">
    <property type="entry name" value="RNA_pol_sigma70_actinobac"/>
</dbReference>
<evidence type="ECO:0000313" key="11">
    <source>
        <dbReference type="Proteomes" id="UP001596174"/>
    </source>
</evidence>
<name>A0ABW1G0S2_9ACTN</name>
<dbReference type="SUPFAM" id="SSF88659">
    <property type="entry name" value="Sigma3 and sigma4 domains of RNA polymerase sigma factors"/>
    <property type="match status" value="1"/>
</dbReference>
<keyword evidence="11" id="KW-1185">Reference proteome</keyword>
<dbReference type="EMBL" id="JBHSQJ010000054">
    <property type="protein sequence ID" value="MFC5908281.1"/>
    <property type="molecule type" value="Genomic_DNA"/>
</dbReference>
<dbReference type="InterPro" id="IPR036388">
    <property type="entry name" value="WH-like_DNA-bd_sf"/>
</dbReference>
<dbReference type="Gene3D" id="1.10.10.10">
    <property type="entry name" value="Winged helix-like DNA-binding domain superfamily/Winged helix DNA-binding domain"/>
    <property type="match status" value="1"/>
</dbReference>
<protein>
    <recommendedName>
        <fullName evidence="6">RNA polymerase sigma factor</fullName>
    </recommendedName>
</protein>
<dbReference type="Proteomes" id="UP001596174">
    <property type="component" value="Unassembled WGS sequence"/>
</dbReference>
<evidence type="ECO:0000256" key="4">
    <source>
        <dbReference type="ARBA" id="ARBA00023125"/>
    </source>
</evidence>
<evidence type="ECO:0000256" key="3">
    <source>
        <dbReference type="ARBA" id="ARBA00023082"/>
    </source>
</evidence>
<comment type="similarity">
    <text evidence="1 6">Belongs to the sigma-70 factor family. ECF subfamily.</text>
</comment>
<dbReference type="PROSITE" id="PS01063">
    <property type="entry name" value="SIGMA70_ECF"/>
    <property type="match status" value="1"/>
</dbReference>
<dbReference type="PANTHER" id="PTHR43133:SF59">
    <property type="entry name" value="ECF RNA POLYMERASE SIGMA FACTOR SIGR"/>
    <property type="match status" value="1"/>
</dbReference>
<dbReference type="PANTHER" id="PTHR43133">
    <property type="entry name" value="RNA POLYMERASE ECF-TYPE SIGMA FACTO"/>
    <property type="match status" value="1"/>
</dbReference>
<comment type="caution">
    <text evidence="10">The sequence shown here is derived from an EMBL/GenBank/DDBJ whole genome shotgun (WGS) entry which is preliminary data.</text>
</comment>
<proteinExistence type="inferred from homology"/>
<keyword evidence="3 6" id="KW-0731">Sigma factor</keyword>
<reference evidence="11" key="1">
    <citation type="journal article" date="2019" name="Int. J. Syst. Evol. Microbiol.">
        <title>The Global Catalogue of Microorganisms (GCM) 10K type strain sequencing project: providing services to taxonomists for standard genome sequencing and annotation.</title>
        <authorList>
            <consortium name="The Broad Institute Genomics Platform"/>
            <consortium name="The Broad Institute Genome Sequencing Center for Infectious Disease"/>
            <person name="Wu L."/>
            <person name="Ma J."/>
        </authorList>
    </citation>
    <scope>NUCLEOTIDE SEQUENCE [LARGE SCALE GENOMIC DNA]</scope>
    <source>
        <strain evidence="11">JCM 4816</strain>
    </source>
</reference>
<dbReference type="InterPro" id="IPR039425">
    <property type="entry name" value="RNA_pol_sigma-70-like"/>
</dbReference>
<feature type="domain" description="RNA polymerase sigma factor 70 region 4 type 2" evidence="9">
    <location>
        <begin position="141"/>
        <end position="191"/>
    </location>
</feature>
<dbReference type="NCBIfam" id="TIGR02947">
    <property type="entry name" value="SigH_actino"/>
    <property type="match status" value="1"/>
</dbReference>
<dbReference type="InterPro" id="IPR000838">
    <property type="entry name" value="RNA_pol_sigma70_ECF_CS"/>
</dbReference>
<dbReference type="InterPro" id="IPR014284">
    <property type="entry name" value="RNA_pol_sigma-70_dom"/>
</dbReference>
<evidence type="ECO:0000256" key="7">
    <source>
        <dbReference type="SAM" id="MobiDB-lite"/>
    </source>
</evidence>
<dbReference type="InterPro" id="IPR013249">
    <property type="entry name" value="RNA_pol_sigma70_r4_t2"/>
</dbReference>
<dbReference type="CDD" id="cd06171">
    <property type="entry name" value="Sigma70_r4"/>
    <property type="match status" value="1"/>
</dbReference>